<reference evidence="2 3" key="1">
    <citation type="submission" date="2017-03" db="EMBL/GenBank/DDBJ databases">
        <authorList>
            <person name="Safronova V.I."/>
            <person name="Sazanova A.L."/>
            <person name="Chirak E.R."/>
        </authorList>
    </citation>
    <scope>NUCLEOTIDE SEQUENCE [LARGE SCALE GENOMIC DNA]</scope>
    <source>
        <strain evidence="2 3">Opo-243</strain>
    </source>
</reference>
<dbReference type="OrthoDB" id="7861768at2"/>
<gene>
    <name evidence="2" type="ORF">B5V03_38675</name>
</gene>
<feature type="transmembrane region" description="Helical" evidence="1">
    <location>
        <begin position="88"/>
        <end position="107"/>
    </location>
</feature>
<keyword evidence="3" id="KW-1185">Reference proteome</keyword>
<feature type="transmembrane region" description="Helical" evidence="1">
    <location>
        <begin position="277"/>
        <end position="295"/>
    </location>
</feature>
<evidence type="ECO:0000313" key="2">
    <source>
        <dbReference type="EMBL" id="RXT34653.1"/>
    </source>
</evidence>
<keyword evidence="1" id="KW-0812">Transmembrane</keyword>
<evidence type="ECO:0008006" key="4">
    <source>
        <dbReference type="Google" id="ProtNLM"/>
    </source>
</evidence>
<evidence type="ECO:0000313" key="3">
    <source>
        <dbReference type="Proteomes" id="UP000290819"/>
    </source>
</evidence>
<comment type="caution">
    <text evidence="2">The sequence shown here is derived from an EMBL/GenBank/DDBJ whole genome shotgun (WGS) entry which is preliminary data.</text>
</comment>
<feature type="transmembrane region" description="Helical" evidence="1">
    <location>
        <begin position="9"/>
        <end position="29"/>
    </location>
</feature>
<sequence>MTIDLRSRWLAPGTCALVTFAVFAIVYYANGGAAFPSDDAFINLHNARVLRLGQDETYLGVPALVGATSGAHLALLLAVEQLVYPDTAALFALGTLSGVAYVLGLFFMCRNLGCPDLEAALISLGGLVLAGTLFQLLNGMDTGLAMAAVAWTIKLLTDRRRGLWLPVLCGVMPFIRPELGVLSAASMLVLFSEIETSVRFKIAAVLVAASSAMPFLLWYWSDTGSLVPNTVSAKMYYFAERYADWSDKLFLMLLAVLQAALASFPLFLCLRFTRPPVVGRMLALFVVIFLGAYFWRFPSGLLHNGGRYLYLLAPIVLFGVACGLSSVFRKQTLCLVAISILFLPQGFITRLNDYRTQIAGTQGSLSDVVTWLNANLPDRPLVMVHDAGYVAYAGHAALVDLVGLKTPAAMEFHKRTTYPSVGLYRSTAIAEIADAFHPQYLLVLQDWDRRFGLVEALRGRGWTTREVYAGRAPPETPAANIYHLYELRSPTADVAG</sequence>
<feature type="transmembrane region" description="Helical" evidence="1">
    <location>
        <begin position="119"/>
        <end position="137"/>
    </location>
</feature>
<dbReference type="AlphaFoldDB" id="A0A4Q1UM46"/>
<accession>A0A4Q1UM46</accession>
<dbReference type="EMBL" id="MZXW01000054">
    <property type="protein sequence ID" value="RXT34653.1"/>
    <property type="molecule type" value="Genomic_DNA"/>
</dbReference>
<dbReference type="Proteomes" id="UP000290819">
    <property type="component" value="Unassembled WGS sequence"/>
</dbReference>
<feature type="transmembrane region" description="Helical" evidence="1">
    <location>
        <begin position="307"/>
        <end position="325"/>
    </location>
</feature>
<proteinExistence type="predicted"/>
<name>A0A4Q1UM46_9BRAD</name>
<organism evidence="2 3">
    <name type="scientific">Bradyrhizobium betae</name>
    <dbReference type="NCBI Taxonomy" id="244734"/>
    <lineage>
        <taxon>Bacteria</taxon>
        <taxon>Pseudomonadati</taxon>
        <taxon>Pseudomonadota</taxon>
        <taxon>Alphaproteobacteria</taxon>
        <taxon>Hyphomicrobiales</taxon>
        <taxon>Nitrobacteraceae</taxon>
        <taxon>Bradyrhizobium</taxon>
    </lineage>
</organism>
<dbReference type="RefSeq" id="WP_129275721.1">
    <property type="nucleotide sequence ID" value="NZ_MZXW01000054.1"/>
</dbReference>
<feature type="transmembrane region" description="Helical" evidence="1">
    <location>
        <begin position="202"/>
        <end position="220"/>
    </location>
</feature>
<feature type="transmembrane region" description="Helical" evidence="1">
    <location>
        <begin position="249"/>
        <end position="270"/>
    </location>
</feature>
<keyword evidence="1" id="KW-1133">Transmembrane helix</keyword>
<keyword evidence="1" id="KW-0472">Membrane</keyword>
<evidence type="ECO:0000256" key="1">
    <source>
        <dbReference type="SAM" id="Phobius"/>
    </source>
</evidence>
<protein>
    <recommendedName>
        <fullName evidence="4">Glycosyltransferase RgtA/B/C/D-like domain-containing protein</fullName>
    </recommendedName>
</protein>